<evidence type="ECO:0000256" key="1">
    <source>
        <dbReference type="ARBA" id="ARBA00007871"/>
    </source>
</evidence>
<dbReference type="Pfam" id="PF01325">
    <property type="entry name" value="Fe_dep_repress"/>
    <property type="match status" value="1"/>
</dbReference>
<dbReference type="Proteomes" id="UP000284763">
    <property type="component" value="Unassembled WGS sequence"/>
</dbReference>
<evidence type="ECO:0000313" key="7">
    <source>
        <dbReference type="Proteomes" id="UP000284763"/>
    </source>
</evidence>
<proteinExistence type="inferred from homology"/>
<organism evidence="6 7">
    <name type="scientific">Methanosalsum natronophilum</name>
    <dbReference type="NCBI Taxonomy" id="768733"/>
    <lineage>
        <taxon>Archaea</taxon>
        <taxon>Methanobacteriati</taxon>
        <taxon>Methanobacteriota</taxon>
        <taxon>Stenosarchaea group</taxon>
        <taxon>Methanomicrobia</taxon>
        <taxon>Methanosarcinales</taxon>
        <taxon>Methanosarcinaceae</taxon>
        <taxon>Methanosalsum</taxon>
    </lineage>
</organism>
<dbReference type="InterPro" id="IPR036388">
    <property type="entry name" value="WH-like_DNA-bd_sf"/>
</dbReference>
<sequence length="160" mass="18557">MVTEREEDYLKVVHELIEQKGYVRVKDVSKQLDVSPSSVTEMFQRMDDAGYINYEKYGGVTLTDSGTEIAKSTQKKHGVIKDFLEILGVQEKMADEDACKIEHVLTSDTLDTLTKFADFINKNKEAATWLDHFRHYHETGYYIDEYLINTNQCPIHKKKK</sequence>
<dbReference type="PROSITE" id="PS50944">
    <property type="entry name" value="HTH_DTXR"/>
    <property type="match status" value="1"/>
</dbReference>
<dbReference type="PANTHER" id="PTHR33238:SF7">
    <property type="entry name" value="IRON-DEPENDENT TRANSCRIPTIONAL REGULATOR"/>
    <property type="match status" value="1"/>
</dbReference>
<evidence type="ECO:0000256" key="3">
    <source>
        <dbReference type="ARBA" id="ARBA00023125"/>
    </source>
</evidence>
<dbReference type="InterPro" id="IPR036421">
    <property type="entry name" value="Fe_dep_repressor_sf"/>
</dbReference>
<protein>
    <submittedName>
        <fullName evidence="6">Metal-dependent transcriptional regulator</fullName>
    </submittedName>
</protein>
<dbReference type="Pfam" id="PF02742">
    <property type="entry name" value="Fe_dep_repr_C"/>
    <property type="match status" value="1"/>
</dbReference>
<keyword evidence="4" id="KW-0804">Transcription</keyword>
<dbReference type="GO" id="GO:0046983">
    <property type="term" value="F:protein dimerization activity"/>
    <property type="evidence" value="ECO:0007669"/>
    <property type="project" value="InterPro"/>
</dbReference>
<dbReference type="SUPFAM" id="SSF47979">
    <property type="entry name" value="Iron-dependent repressor protein, dimerization domain"/>
    <property type="match status" value="1"/>
</dbReference>
<dbReference type="Gene3D" id="1.10.10.10">
    <property type="entry name" value="Winged helix-like DNA-binding domain superfamily/Winged helix DNA-binding domain"/>
    <property type="match status" value="1"/>
</dbReference>
<dbReference type="GO" id="GO:0046914">
    <property type="term" value="F:transition metal ion binding"/>
    <property type="evidence" value="ECO:0007669"/>
    <property type="project" value="InterPro"/>
</dbReference>
<dbReference type="InterPro" id="IPR050536">
    <property type="entry name" value="DtxR_MntR_Metal-Reg"/>
</dbReference>
<evidence type="ECO:0000256" key="4">
    <source>
        <dbReference type="ARBA" id="ARBA00023163"/>
    </source>
</evidence>
<dbReference type="SUPFAM" id="SSF46785">
    <property type="entry name" value="Winged helix' DNA-binding domain"/>
    <property type="match status" value="1"/>
</dbReference>
<gene>
    <name evidence="6" type="ORF">D5R95_00090</name>
</gene>
<reference evidence="6 7" key="1">
    <citation type="submission" date="2018-08" db="EMBL/GenBank/DDBJ databases">
        <title>The metabolism and importance of syntrophic acetate oxidation coupled to methane or sulfide production in haloalkaline environments.</title>
        <authorList>
            <person name="Timmers P.H.A."/>
            <person name="Vavourakis C.D."/>
            <person name="Sorokin D.Y."/>
            <person name="Sinninghe Damste J.S."/>
            <person name="Muyzer G."/>
            <person name="Stams A.J.M."/>
            <person name="Plugge C.M."/>
        </authorList>
    </citation>
    <scope>NUCLEOTIDE SEQUENCE [LARGE SCALE GENOMIC DNA]</scope>
    <source>
        <strain evidence="6">MSAO_Arc3</strain>
    </source>
</reference>
<name>A0A424Z4M4_9EURY</name>
<dbReference type="SMART" id="SM00529">
    <property type="entry name" value="HTH_DTXR"/>
    <property type="match status" value="1"/>
</dbReference>
<comment type="caution">
    <text evidence="6">The sequence shown here is derived from an EMBL/GenBank/DDBJ whole genome shotgun (WGS) entry which is preliminary data.</text>
</comment>
<accession>A0A424Z4M4</accession>
<dbReference type="FunFam" id="1.10.10.10:FF:000189">
    <property type="entry name" value="HTH-type transcriptional regulator MntR"/>
    <property type="match status" value="1"/>
</dbReference>
<keyword evidence="3" id="KW-0238">DNA-binding</keyword>
<feature type="domain" description="HTH dtxR-type" evidence="5">
    <location>
        <begin position="1"/>
        <end position="63"/>
    </location>
</feature>
<evidence type="ECO:0000256" key="2">
    <source>
        <dbReference type="ARBA" id="ARBA00023015"/>
    </source>
</evidence>
<evidence type="ECO:0000259" key="5">
    <source>
        <dbReference type="PROSITE" id="PS50944"/>
    </source>
</evidence>
<dbReference type="PANTHER" id="PTHR33238">
    <property type="entry name" value="IRON (METAL) DEPENDENT REPRESSOR, DTXR FAMILY"/>
    <property type="match status" value="1"/>
</dbReference>
<dbReference type="Gene3D" id="1.10.60.10">
    <property type="entry name" value="Iron dependent repressor, metal binding and dimerisation domain"/>
    <property type="match status" value="1"/>
</dbReference>
<dbReference type="FunFam" id="1.10.60.10:FF:000005">
    <property type="entry name" value="Transcriptional regulator MntR protein"/>
    <property type="match status" value="1"/>
</dbReference>
<dbReference type="InterPro" id="IPR022687">
    <property type="entry name" value="HTH_DTXR"/>
</dbReference>
<dbReference type="RefSeq" id="WP_259135609.1">
    <property type="nucleotide sequence ID" value="NZ_JANUCS010000020.1"/>
</dbReference>
<dbReference type="AlphaFoldDB" id="A0A424Z4M4"/>
<dbReference type="InterPro" id="IPR036390">
    <property type="entry name" value="WH_DNA-bd_sf"/>
</dbReference>
<dbReference type="EMBL" id="QZAB01000009">
    <property type="protein sequence ID" value="RQD92932.1"/>
    <property type="molecule type" value="Genomic_DNA"/>
</dbReference>
<dbReference type="InterPro" id="IPR022689">
    <property type="entry name" value="Iron_dep_repressor"/>
</dbReference>
<dbReference type="GO" id="GO:0003700">
    <property type="term" value="F:DNA-binding transcription factor activity"/>
    <property type="evidence" value="ECO:0007669"/>
    <property type="project" value="InterPro"/>
</dbReference>
<dbReference type="GO" id="GO:0003677">
    <property type="term" value="F:DNA binding"/>
    <property type="evidence" value="ECO:0007669"/>
    <property type="project" value="UniProtKB-KW"/>
</dbReference>
<comment type="similarity">
    <text evidence="1">Belongs to the DtxR/MntR family.</text>
</comment>
<dbReference type="InterPro" id="IPR001367">
    <property type="entry name" value="Fe_dep_repressor"/>
</dbReference>
<keyword evidence="2" id="KW-0805">Transcription regulation</keyword>
<evidence type="ECO:0000313" key="6">
    <source>
        <dbReference type="EMBL" id="RQD92932.1"/>
    </source>
</evidence>